<dbReference type="InterPro" id="IPR016171">
    <property type="entry name" value="Vanillyl_alc_oxidase_C-sub2"/>
</dbReference>
<feature type="domain" description="FAD-binding PCMH-type" evidence="6">
    <location>
        <begin position="34"/>
        <end position="213"/>
    </location>
</feature>
<dbReference type="GO" id="GO:0071949">
    <property type="term" value="F:FAD binding"/>
    <property type="evidence" value="ECO:0007669"/>
    <property type="project" value="InterPro"/>
</dbReference>
<dbReference type="Gene3D" id="3.30.70.2190">
    <property type="match status" value="1"/>
</dbReference>
<dbReference type="GO" id="GO:0016491">
    <property type="term" value="F:oxidoreductase activity"/>
    <property type="evidence" value="ECO:0007669"/>
    <property type="project" value="UniProtKB-KW"/>
</dbReference>
<dbReference type="Pfam" id="PF02913">
    <property type="entry name" value="FAD-oxidase_C"/>
    <property type="match status" value="1"/>
</dbReference>
<organism evidence="7 8">
    <name type="scientific">Aestuariirhabdus litorea</name>
    <dbReference type="NCBI Taxonomy" id="2528527"/>
    <lineage>
        <taxon>Bacteria</taxon>
        <taxon>Pseudomonadati</taxon>
        <taxon>Pseudomonadota</taxon>
        <taxon>Gammaproteobacteria</taxon>
        <taxon>Oceanospirillales</taxon>
        <taxon>Aestuariirhabdaceae</taxon>
        <taxon>Aestuariirhabdus</taxon>
    </lineage>
</organism>
<dbReference type="Pfam" id="PF01565">
    <property type="entry name" value="FAD_binding_4"/>
    <property type="match status" value="1"/>
</dbReference>
<comment type="caution">
    <text evidence="7">The sequence shown here is derived from an EMBL/GenBank/DDBJ whole genome shotgun (WGS) entry which is preliminary data.</text>
</comment>
<evidence type="ECO:0000256" key="3">
    <source>
        <dbReference type="ARBA" id="ARBA00022630"/>
    </source>
</evidence>
<evidence type="ECO:0000259" key="6">
    <source>
        <dbReference type="PROSITE" id="PS51387"/>
    </source>
</evidence>
<dbReference type="InterPro" id="IPR016166">
    <property type="entry name" value="FAD-bd_PCMH"/>
</dbReference>
<dbReference type="InterPro" id="IPR016164">
    <property type="entry name" value="FAD-linked_Oxase-like_C"/>
</dbReference>
<evidence type="ECO:0000256" key="1">
    <source>
        <dbReference type="ARBA" id="ARBA00001974"/>
    </source>
</evidence>
<evidence type="ECO:0000256" key="4">
    <source>
        <dbReference type="ARBA" id="ARBA00022827"/>
    </source>
</evidence>
<dbReference type="PANTHER" id="PTHR43716">
    <property type="entry name" value="D-2-HYDROXYGLUTARATE DEHYDROGENASE, MITOCHONDRIAL"/>
    <property type="match status" value="1"/>
</dbReference>
<dbReference type="InterPro" id="IPR036318">
    <property type="entry name" value="FAD-bd_PCMH-like_sf"/>
</dbReference>
<dbReference type="SUPFAM" id="SSF56176">
    <property type="entry name" value="FAD-binding/transporter-associated domain-like"/>
    <property type="match status" value="1"/>
</dbReference>
<dbReference type="AlphaFoldDB" id="A0A3P3VK31"/>
<comment type="cofactor">
    <cofactor evidence="1">
        <name>FAD</name>
        <dbReference type="ChEBI" id="CHEBI:57692"/>
    </cofactor>
</comment>
<accession>A0A3P3VK31</accession>
<keyword evidence="4" id="KW-0274">FAD</keyword>
<reference evidence="7 8" key="2">
    <citation type="submission" date="2018-12" db="EMBL/GenBank/DDBJ databases">
        <title>Simiduia agarivorans gen. nov., sp. nov., a marine, agarolytic bacterium isolated from shallow coastal water from Keelung, Taiwan.</title>
        <authorList>
            <person name="Shieh W.Y."/>
        </authorList>
    </citation>
    <scope>NUCLEOTIDE SEQUENCE [LARGE SCALE GENOMIC DNA]</scope>
    <source>
        <strain evidence="7 8">GTF-13</strain>
    </source>
</reference>
<evidence type="ECO:0000256" key="5">
    <source>
        <dbReference type="ARBA" id="ARBA00023002"/>
    </source>
</evidence>
<dbReference type="Proteomes" id="UP000280792">
    <property type="component" value="Unassembled WGS sequence"/>
</dbReference>
<gene>
    <name evidence="7" type="ORF">D0544_12465</name>
</gene>
<dbReference type="InterPro" id="IPR016167">
    <property type="entry name" value="FAD-bd_PCMH_sub1"/>
</dbReference>
<evidence type="ECO:0000313" key="8">
    <source>
        <dbReference type="Proteomes" id="UP000280792"/>
    </source>
</evidence>
<evidence type="ECO:0000313" key="7">
    <source>
        <dbReference type="EMBL" id="RRJ82667.1"/>
    </source>
</evidence>
<sequence>METILQDLHAIVGDAGLLLGADVAQRPAMSLGKGSCEARAIVRPATPEELSQVMALCHRNDQPVVPWGGLTGLVNGATAQPHEIAISLERMTAIEEFDEQAGILVVQAGAPMQKVQEAAADKGWLFALDLGARGTATIGGNIATNAGGNSVLRYGMMRQQVLGLEAVLADGTLLSSMNQMLKNNAGYDLKHLFIGTEGTLGIVTRAVLRLHPLPRSRNTAFVGVESFAQLSILLRELSASLSGQLSSFEVMWGNFYRLMTEQTGKHPVIMPTDLPYYVLIEATGNSADEDAQRFEQILGEALESGTLLDAVIAQSETQADNLWAMRDDIETLVQAMSPLIAFDVSLPIKAMEQYVQEVETTLLSRWPEARLLVFGHMGDGNLHLIITTGADTDANRHAVETLVYEKLVPLAGSVSAEHGIGLEKRQFLPCSRSDVEIALMKTLKQALDPKNLLNPGKVI</sequence>
<dbReference type="SUPFAM" id="SSF55103">
    <property type="entry name" value="FAD-linked oxidases, C-terminal domain"/>
    <property type="match status" value="1"/>
</dbReference>
<dbReference type="PANTHER" id="PTHR43716:SF1">
    <property type="entry name" value="D-2-HYDROXYGLUTARATE DEHYDROGENASE, MITOCHONDRIAL"/>
    <property type="match status" value="1"/>
</dbReference>
<keyword evidence="8" id="KW-1185">Reference proteome</keyword>
<protein>
    <submittedName>
        <fullName evidence="7">FAD-binding oxidoreductase</fullName>
    </submittedName>
</protein>
<dbReference type="PROSITE" id="PS51387">
    <property type="entry name" value="FAD_PCMH"/>
    <property type="match status" value="1"/>
</dbReference>
<dbReference type="InterPro" id="IPR004113">
    <property type="entry name" value="FAD-bd_oxidored_4_C"/>
</dbReference>
<proteinExistence type="inferred from homology"/>
<dbReference type="Gene3D" id="1.10.45.10">
    <property type="entry name" value="Vanillyl-alcohol Oxidase, Chain A, domain 4"/>
    <property type="match status" value="1"/>
</dbReference>
<name>A0A3P3VK31_9GAMM</name>
<dbReference type="Gene3D" id="3.30.465.10">
    <property type="match status" value="1"/>
</dbReference>
<dbReference type="InterPro" id="IPR016169">
    <property type="entry name" value="FAD-bd_PCMH_sub2"/>
</dbReference>
<dbReference type="EMBL" id="QWEZ01000002">
    <property type="protein sequence ID" value="RRJ82667.1"/>
    <property type="molecule type" value="Genomic_DNA"/>
</dbReference>
<dbReference type="InterPro" id="IPR051264">
    <property type="entry name" value="FAD-oxidored/transferase_4"/>
</dbReference>
<keyword evidence="5" id="KW-0560">Oxidoreductase</keyword>
<keyword evidence="3" id="KW-0285">Flavoprotein</keyword>
<dbReference type="InterPro" id="IPR006094">
    <property type="entry name" value="Oxid_FAD_bind_N"/>
</dbReference>
<reference evidence="7 8" key="1">
    <citation type="submission" date="2018-08" db="EMBL/GenBank/DDBJ databases">
        <authorList>
            <person name="Khan S.A."/>
        </authorList>
    </citation>
    <scope>NUCLEOTIDE SEQUENCE [LARGE SCALE GENOMIC DNA]</scope>
    <source>
        <strain evidence="7 8">GTF-13</strain>
    </source>
</reference>
<dbReference type="Gene3D" id="3.30.70.2740">
    <property type="match status" value="1"/>
</dbReference>
<dbReference type="GO" id="GO:0022904">
    <property type="term" value="P:respiratory electron transport chain"/>
    <property type="evidence" value="ECO:0007669"/>
    <property type="project" value="TreeGrafter"/>
</dbReference>
<evidence type="ECO:0000256" key="2">
    <source>
        <dbReference type="ARBA" id="ARBA00008000"/>
    </source>
</evidence>
<dbReference type="FunFam" id="1.10.45.10:FF:000001">
    <property type="entry name" value="D-lactate dehydrogenase mitochondrial"/>
    <property type="match status" value="1"/>
</dbReference>
<dbReference type="RefSeq" id="WP_125016617.1">
    <property type="nucleotide sequence ID" value="NZ_QWEZ01000002.1"/>
</dbReference>
<comment type="similarity">
    <text evidence="2">Belongs to the FAD-binding oxidoreductase/transferase type 4 family.</text>
</comment>
<dbReference type="Gene3D" id="3.30.43.10">
    <property type="entry name" value="Uridine Diphospho-n-acetylenolpyruvylglucosamine Reductase, domain 2"/>
    <property type="match status" value="1"/>
</dbReference>